<organism evidence="3 4">
    <name type="scientific">Candidatus Allofournierella pullicola</name>
    <dbReference type="NCBI Taxonomy" id="2838596"/>
    <lineage>
        <taxon>Bacteria</taxon>
        <taxon>Bacillati</taxon>
        <taxon>Bacillota</taxon>
        <taxon>Clostridia</taxon>
        <taxon>Eubacteriales</taxon>
        <taxon>Oscillospiraceae</taxon>
        <taxon>Allofournierella</taxon>
    </lineage>
</organism>
<reference evidence="3" key="2">
    <citation type="submission" date="2021-04" db="EMBL/GenBank/DDBJ databases">
        <authorList>
            <person name="Gilroy R."/>
        </authorList>
    </citation>
    <scope>NUCLEOTIDE SEQUENCE</scope>
    <source>
        <strain evidence="3">2239</strain>
    </source>
</reference>
<feature type="transmembrane region" description="Helical" evidence="2">
    <location>
        <begin position="50"/>
        <end position="69"/>
    </location>
</feature>
<evidence type="ECO:0000313" key="3">
    <source>
        <dbReference type="EMBL" id="HIX06532.1"/>
    </source>
</evidence>
<comment type="caution">
    <text evidence="3">The sequence shown here is derived from an EMBL/GenBank/DDBJ whole genome shotgun (WGS) entry which is preliminary data.</text>
</comment>
<dbReference type="EMBL" id="DXFW01000037">
    <property type="protein sequence ID" value="HIX06532.1"/>
    <property type="molecule type" value="Genomic_DNA"/>
</dbReference>
<keyword evidence="2" id="KW-0812">Transmembrane</keyword>
<proteinExistence type="predicted"/>
<keyword evidence="2" id="KW-0472">Membrane</keyword>
<gene>
    <name evidence="3" type="ORF">H9865_10640</name>
</gene>
<accession>A0A9D1V5G2</accession>
<evidence type="ECO:0000256" key="1">
    <source>
        <dbReference type="SAM" id="MobiDB-lite"/>
    </source>
</evidence>
<evidence type="ECO:0000256" key="2">
    <source>
        <dbReference type="SAM" id="Phobius"/>
    </source>
</evidence>
<dbReference type="Proteomes" id="UP000824193">
    <property type="component" value="Unassembled WGS sequence"/>
</dbReference>
<sequence>MPDHKDYQSAMDKVAPSDAWKTATLEKMAAARARQEKPKAAPRLRVAKKVGIPLAAAAAVALLAVPAAVRSGVLSASGGTSAPSTALFSAAAYNETAPDTARTEEAPQDEMQAKGALPDSRDFDLGEYEGLPVLVLGDDSAGMGGGVRFVADSLDDIRGNNPTWNISAAELPETLPVWHAQSGEYAGPLTGLLERTADVLGLPLVQDEVGEVPSGYPSPDLWPSDIFGDLMDPEHWDPELPMYEQLDPSKARVWNISASGTTVNAYRDGDGTLGDPPAGDEAALALFGELAGIETPGYELCTDVDFYGEANCFEHFFFEAGGATVTERLLNYSFRRVKGSLGSTGELEHFNLTFPPESEKVGDYPLRTPEEAMEALGAILEEEQASGKWEYDLSVEQVEGWQLEYTQSFLNPYIQPVYRFWLKTDLTPEDMFFENAEGNVYVNYTVSALPEGYCIPFEEVFN</sequence>
<keyword evidence="2" id="KW-1133">Transmembrane helix</keyword>
<feature type="region of interest" description="Disordered" evidence="1">
    <location>
        <begin position="96"/>
        <end position="115"/>
    </location>
</feature>
<name>A0A9D1V5G2_9FIRM</name>
<dbReference type="AlphaFoldDB" id="A0A9D1V5G2"/>
<protein>
    <submittedName>
        <fullName evidence="3">Uncharacterized protein</fullName>
    </submittedName>
</protein>
<reference evidence="3" key="1">
    <citation type="journal article" date="2021" name="PeerJ">
        <title>Extensive microbial diversity within the chicken gut microbiome revealed by metagenomics and culture.</title>
        <authorList>
            <person name="Gilroy R."/>
            <person name="Ravi A."/>
            <person name="Getino M."/>
            <person name="Pursley I."/>
            <person name="Horton D.L."/>
            <person name="Alikhan N.F."/>
            <person name="Baker D."/>
            <person name="Gharbi K."/>
            <person name="Hall N."/>
            <person name="Watson M."/>
            <person name="Adriaenssens E.M."/>
            <person name="Foster-Nyarko E."/>
            <person name="Jarju S."/>
            <person name="Secka A."/>
            <person name="Antonio M."/>
            <person name="Oren A."/>
            <person name="Chaudhuri R.R."/>
            <person name="La Ragione R."/>
            <person name="Hildebrand F."/>
            <person name="Pallen M.J."/>
        </authorList>
    </citation>
    <scope>NUCLEOTIDE SEQUENCE</scope>
    <source>
        <strain evidence="3">2239</strain>
    </source>
</reference>
<evidence type="ECO:0000313" key="4">
    <source>
        <dbReference type="Proteomes" id="UP000824193"/>
    </source>
</evidence>